<dbReference type="STRING" id="56216.A0A1A6FSR3"/>
<dbReference type="EMBL" id="LZPO01118072">
    <property type="protein sequence ID" value="OBS56996.1"/>
    <property type="molecule type" value="Genomic_DNA"/>
</dbReference>
<dbReference type="SMART" id="SM00608">
    <property type="entry name" value="ACR"/>
    <property type="match status" value="1"/>
</dbReference>
<keyword evidence="3" id="KW-1185">Reference proteome</keyword>
<accession>A0A1A6FSR3</accession>
<evidence type="ECO:0000313" key="2">
    <source>
        <dbReference type="EMBL" id="OBS56996.1"/>
    </source>
</evidence>
<organism evidence="2 3">
    <name type="scientific">Neotoma lepida</name>
    <name type="common">Desert woodrat</name>
    <dbReference type="NCBI Taxonomy" id="56216"/>
    <lineage>
        <taxon>Eukaryota</taxon>
        <taxon>Metazoa</taxon>
        <taxon>Chordata</taxon>
        <taxon>Craniata</taxon>
        <taxon>Vertebrata</taxon>
        <taxon>Euteleostomi</taxon>
        <taxon>Mammalia</taxon>
        <taxon>Eutheria</taxon>
        <taxon>Euarchontoglires</taxon>
        <taxon>Glires</taxon>
        <taxon>Rodentia</taxon>
        <taxon>Myomorpha</taxon>
        <taxon>Muroidea</taxon>
        <taxon>Cricetidae</taxon>
        <taxon>Neotominae</taxon>
        <taxon>Neotoma</taxon>
    </lineage>
</organism>
<protein>
    <recommendedName>
        <fullName evidence="1">EGF-like domain-containing protein</fullName>
    </recommendedName>
</protein>
<evidence type="ECO:0000313" key="3">
    <source>
        <dbReference type="Proteomes" id="UP000092124"/>
    </source>
</evidence>
<comment type="caution">
    <text evidence="2">The sequence shown here is derived from an EMBL/GenBank/DDBJ whole genome shotgun (WGS) entry which is preliminary data.</text>
</comment>
<dbReference type="OrthoDB" id="5951731at2759"/>
<dbReference type="PROSITE" id="PS00022">
    <property type="entry name" value="EGF_1"/>
    <property type="match status" value="1"/>
</dbReference>
<sequence length="148" mass="16192">MASLKLERSVIVAPLHEKSINRSSTCCKPVNSSRVPSITNGDFCSAPEVTASDKYCYEKLNIEGTEKGNCGKDKDTWIQCNKRGGHVKLEEDVDLGYVEDGTPCGPQMMCLEHSNELKCVCNRHWTGADCSTHFPHNDDAKAGITLSG</sequence>
<feature type="domain" description="EGF-like" evidence="1">
    <location>
        <begin position="119"/>
        <end position="130"/>
    </location>
</feature>
<feature type="non-terminal residue" evidence="2">
    <location>
        <position position="148"/>
    </location>
</feature>
<reference evidence="2 3" key="1">
    <citation type="submission" date="2016-06" db="EMBL/GenBank/DDBJ databases">
        <title>The Draft Genome Sequence and Annotation of the Desert Woodrat Neotoma lepida.</title>
        <authorList>
            <person name="Campbell M."/>
            <person name="Oakeson K.F."/>
            <person name="Yandell M."/>
            <person name="Halpert J.R."/>
            <person name="Dearing D."/>
        </authorList>
    </citation>
    <scope>NUCLEOTIDE SEQUENCE [LARGE SCALE GENOMIC DNA]</scope>
    <source>
        <strain evidence="2">417</strain>
        <tissue evidence="2">Liver</tissue>
    </source>
</reference>
<name>A0A1A6FSR3_NEOLE</name>
<gene>
    <name evidence="2" type="ORF">A6R68_11879</name>
</gene>
<dbReference type="InterPro" id="IPR000742">
    <property type="entry name" value="EGF"/>
</dbReference>
<evidence type="ECO:0000259" key="1">
    <source>
        <dbReference type="PROSITE" id="PS00022"/>
    </source>
</evidence>
<proteinExistence type="predicted"/>
<dbReference type="Proteomes" id="UP000092124">
    <property type="component" value="Unassembled WGS sequence"/>
</dbReference>
<dbReference type="InterPro" id="IPR006586">
    <property type="entry name" value="ADAM_Cys-rich"/>
</dbReference>
<dbReference type="AlphaFoldDB" id="A0A1A6FSR3"/>